<organism evidence="2 3">
    <name type="scientific">Gonium pectorale</name>
    <name type="common">Green alga</name>
    <dbReference type="NCBI Taxonomy" id="33097"/>
    <lineage>
        <taxon>Eukaryota</taxon>
        <taxon>Viridiplantae</taxon>
        <taxon>Chlorophyta</taxon>
        <taxon>core chlorophytes</taxon>
        <taxon>Chlorophyceae</taxon>
        <taxon>CS clade</taxon>
        <taxon>Chlamydomonadales</taxon>
        <taxon>Volvocaceae</taxon>
        <taxon>Gonium</taxon>
    </lineage>
</organism>
<feature type="region of interest" description="Disordered" evidence="1">
    <location>
        <begin position="75"/>
        <end position="99"/>
    </location>
</feature>
<accession>A0A150GLZ9</accession>
<dbReference type="AlphaFoldDB" id="A0A150GLZ9"/>
<dbReference type="Proteomes" id="UP000075714">
    <property type="component" value="Unassembled WGS sequence"/>
</dbReference>
<sequence>MSGEPGPPHGPLLRALRDSRLAGAAAAALVDAPDLQDPDVRPRLAFNLHHAAKDAAQALFHLHISREALAQAAAGAGAGAPAPPAPSSQPASAQAQATAAATAAGPELASQAQALVEALGDPDVLRLQEAMLERLFAHAAVGDGGGWWLARMEASRGLLALQDPLIVGQDTPAAAPWLEDDHCNVLYGSLLVWRSGAGAAAAGQPPPQRVAALTARAGEAVLRLCTGSGLGGRGYTPAPQWQLAKTKELMAAFDLQPLAQKLPPAQARALAADCMAATAWGLALVSHALAAEERGEGGVTAVQRPGPPRSNLEMLAQPTDRWWAANQLLKGLLMTMSACGVDDWGKEVRNQVAERLWRADVAGSFDRLLRLAAAAALSSAGCADGPTGTPTPPSLILKTLWALFAGMLLPLTTLQPAAGEAAGRSQQAPAGSWGGDGADRVARLGLLISAAKYGGALVRRYDAQRRAPTASTGDGHGCAKLVIEVGAVVSAVTHGVGGFRSALQERLRPWGLEEAVPSGRLTAGELLAKTAEATAAALPPDAPEAAAAALRAACQLAAHVTVAAAEAAGSKGAADMVVLYNRDLAEVVGECLGEWARLGFYPLFLPGSQLLACHPHRLLALACELLTASAAVPPTKGRIALAEGLVVALVAAAGHEALSCHVYGWLGGRGGGTGALTGCIAPQLRLALPALVRLSPPHAGCALALLRMAESEDPPPPPGTPLGPDDGGGAFRCVSLQMADRLVRPELAPAVVGVWLPCSPRSVAEAVAETTALPLRQRTAAEAMAGLRAAAALRAVMLEPAAVALRQLRACGNPACEAFGGGSEAELKPRKCTGCRSRYETLESLTAEAKAAVAAEVDALLAQRGRDELVELLEFQRCVAAKGVFIAAAALERYLQWMSANHDVELAKGNYLPDIAYDEDSRMFSFM</sequence>
<evidence type="ECO:0000313" key="2">
    <source>
        <dbReference type="EMBL" id="KXZ50879.1"/>
    </source>
</evidence>
<evidence type="ECO:0000256" key="1">
    <source>
        <dbReference type="SAM" id="MobiDB-lite"/>
    </source>
</evidence>
<protein>
    <submittedName>
        <fullName evidence="2">Uncharacterized protein</fullName>
    </submittedName>
</protein>
<proteinExistence type="predicted"/>
<comment type="caution">
    <text evidence="2">The sequence shown here is derived from an EMBL/GenBank/DDBJ whole genome shotgun (WGS) entry which is preliminary data.</text>
</comment>
<gene>
    <name evidence="2" type="ORF">GPECTOR_14g129</name>
</gene>
<reference evidence="3" key="1">
    <citation type="journal article" date="2016" name="Nat. Commun.">
        <title>The Gonium pectorale genome demonstrates co-option of cell cycle regulation during the evolution of multicellularity.</title>
        <authorList>
            <person name="Hanschen E.R."/>
            <person name="Marriage T.N."/>
            <person name="Ferris P.J."/>
            <person name="Hamaji T."/>
            <person name="Toyoda A."/>
            <person name="Fujiyama A."/>
            <person name="Neme R."/>
            <person name="Noguchi H."/>
            <person name="Minakuchi Y."/>
            <person name="Suzuki M."/>
            <person name="Kawai-Toyooka H."/>
            <person name="Smith D.R."/>
            <person name="Sparks H."/>
            <person name="Anderson J."/>
            <person name="Bakaric R."/>
            <person name="Luria V."/>
            <person name="Karger A."/>
            <person name="Kirschner M.W."/>
            <person name="Durand P.M."/>
            <person name="Michod R.E."/>
            <person name="Nozaki H."/>
            <person name="Olson B.J."/>
        </authorList>
    </citation>
    <scope>NUCLEOTIDE SEQUENCE [LARGE SCALE GENOMIC DNA]</scope>
    <source>
        <strain evidence="3">NIES-2863</strain>
    </source>
</reference>
<keyword evidence="3" id="KW-1185">Reference proteome</keyword>
<evidence type="ECO:0000313" key="3">
    <source>
        <dbReference type="Proteomes" id="UP000075714"/>
    </source>
</evidence>
<name>A0A150GLZ9_GONPE</name>
<feature type="compositionally biased region" description="Low complexity" evidence="1">
    <location>
        <begin position="88"/>
        <end position="99"/>
    </location>
</feature>
<dbReference type="EMBL" id="LSYV01000015">
    <property type="protein sequence ID" value="KXZ50879.1"/>
    <property type="molecule type" value="Genomic_DNA"/>
</dbReference>